<dbReference type="PATRIC" id="fig|698759.3.peg.4383"/>
<sequence length="44" mass="4330">MGARPVCTSSSAGPSAPLPRSSRVRVVPSPALGAALPSMRGSLP</sequence>
<protein>
    <submittedName>
        <fullName evidence="2">Uncharacterized protein</fullName>
    </submittedName>
</protein>
<dbReference type="EMBL" id="AEJC01000327">
    <property type="protein sequence ID" value="EKX64970.1"/>
    <property type="molecule type" value="Genomic_DNA"/>
</dbReference>
<proteinExistence type="predicted"/>
<reference evidence="2 3" key="1">
    <citation type="submission" date="2012-11" db="EMBL/GenBank/DDBJ databases">
        <authorList>
            <person name="Huguet-Tapia J.C."/>
            <person name="Durkin A.S."/>
            <person name="Pettis G.S."/>
            <person name="Badger J.H."/>
        </authorList>
    </citation>
    <scope>NUCLEOTIDE SEQUENCE [LARGE SCALE GENOMIC DNA]</scope>
    <source>
        <strain evidence="2 3">91-03</strain>
    </source>
</reference>
<gene>
    <name evidence="2" type="ORF">STRIP9103_00629</name>
</gene>
<dbReference type="AlphaFoldDB" id="L1KWW1"/>
<keyword evidence="3" id="KW-1185">Reference proteome</keyword>
<name>L1KWW1_9ACTN</name>
<evidence type="ECO:0000313" key="3">
    <source>
        <dbReference type="Proteomes" id="UP000010411"/>
    </source>
</evidence>
<feature type="compositionally biased region" description="Low complexity" evidence="1">
    <location>
        <begin position="14"/>
        <end position="24"/>
    </location>
</feature>
<evidence type="ECO:0000256" key="1">
    <source>
        <dbReference type="SAM" id="MobiDB-lite"/>
    </source>
</evidence>
<evidence type="ECO:0000313" key="2">
    <source>
        <dbReference type="EMBL" id="EKX64970.1"/>
    </source>
</evidence>
<feature type="region of interest" description="Disordered" evidence="1">
    <location>
        <begin position="1"/>
        <end position="24"/>
    </location>
</feature>
<comment type="caution">
    <text evidence="2">The sequence shown here is derived from an EMBL/GenBank/DDBJ whole genome shotgun (WGS) entry which is preliminary data.</text>
</comment>
<accession>L1KWW1</accession>
<dbReference type="Proteomes" id="UP000010411">
    <property type="component" value="Unassembled WGS sequence"/>
</dbReference>
<organism evidence="2 3">
    <name type="scientific">Streptomyces ipomoeae 91-03</name>
    <dbReference type="NCBI Taxonomy" id="698759"/>
    <lineage>
        <taxon>Bacteria</taxon>
        <taxon>Bacillati</taxon>
        <taxon>Actinomycetota</taxon>
        <taxon>Actinomycetes</taxon>
        <taxon>Kitasatosporales</taxon>
        <taxon>Streptomycetaceae</taxon>
        <taxon>Streptomyces</taxon>
    </lineage>
</organism>